<evidence type="ECO:0000256" key="1">
    <source>
        <dbReference type="SAM" id="MobiDB-lite"/>
    </source>
</evidence>
<proteinExistence type="predicted"/>
<dbReference type="Proteomes" id="UP000238322">
    <property type="component" value="Unassembled WGS sequence"/>
</dbReference>
<protein>
    <submittedName>
        <fullName evidence="2">Uncharacterized protein</fullName>
    </submittedName>
</protein>
<organism evidence="2 3">
    <name type="scientific">Blastopirellula marina</name>
    <dbReference type="NCBI Taxonomy" id="124"/>
    <lineage>
        <taxon>Bacteria</taxon>
        <taxon>Pseudomonadati</taxon>
        <taxon>Planctomycetota</taxon>
        <taxon>Planctomycetia</taxon>
        <taxon>Pirellulales</taxon>
        <taxon>Pirellulaceae</taxon>
        <taxon>Blastopirellula</taxon>
    </lineage>
</organism>
<dbReference type="AlphaFoldDB" id="A0A2S8FJY7"/>
<feature type="compositionally biased region" description="Polar residues" evidence="1">
    <location>
        <begin position="80"/>
        <end position="89"/>
    </location>
</feature>
<reference evidence="2 3" key="1">
    <citation type="submission" date="2018-02" db="EMBL/GenBank/DDBJ databases">
        <title>Comparative genomes isolates from brazilian mangrove.</title>
        <authorList>
            <person name="Araujo J.E."/>
            <person name="Taketani R.G."/>
            <person name="Silva M.C.P."/>
            <person name="Loureco M.V."/>
            <person name="Andreote F.D."/>
        </authorList>
    </citation>
    <scope>NUCLEOTIDE SEQUENCE [LARGE SCALE GENOMIC DNA]</scope>
    <source>
        <strain evidence="2 3">Hex-1 MGV</strain>
    </source>
</reference>
<accession>A0A2S8FJY7</accession>
<dbReference type="EMBL" id="PUHY01000012">
    <property type="protein sequence ID" value="PQO32473.1"/>
    <property type="molecule type" value="Genomic_DNA"/>
</dbReference>
<evidence type="ECO:0000313" key="2">
    <source>
        <dbReference type="EMBL" id="PQO32473.1"/>
    </source>
</evidence>
<evidence type="ECO:0000313" key="3">
    <source>
        <dbReference type="Proteomes" id="UP000238322"/>
    </source>
</evidence>
<name>A0A2S8FJY7_9BACT</name>
<comment type="caution">
    <text evidence="2">The sequence shown here is derived from an EMBL/GenBank/DDBJ whole genome shotgun (WGS) entry which is preliminary data.</text>
</comment>
<feature type="region of interest" description="Disordered" evidence="1">
    <location>
        <begin position="55"/>
        <end position="89"/>
    </location>
</feature>
<sequence length="89" mass="9663">MAVRVSLFLALTIDMTDVALCGLRGGNELLASIILRFWGNVLFVEDLPEERNGLSGLVQDANRHQGQQSGKENSYEHRATSTSSDAVDG</sequence>
<gene>
    <name evidence="2" type="ORF">C5Y83_19850</name>
</gene>